<dbReference type="SUPFAM" id="SSF53335">
    <property type="entry name" value="S-adenosyl-L-methionine-dependent methyltransferases"/>
    <property type="match status" value="1"/>
</dbReference>
<dbReference type="InterPro" id="IPR029063">
    <property type="entry name" value="SAM-dependent_MTases_sf"/>
</dbReference>
<feature type="domain" description="Methyltransferase small" evidence="1">
    <location>
        <begin position="28"/>
        <end position="77"/>
    </location>
</feature>
<dbReference type="InterPro" id="IPR007848">
    <property type="entry name" value="Small_mtfrase_dom"/>
</dbReference>
<protein>
    <recommendedName>
        <fullName evidence="1">Methyltransferase small domain-containing protein</fullName>
    </recommendedName>
</protein>
<dbReference type="EMBL" id="BART01039769">
    <property type="protein sequence ID" value="GAH23259.1"/>
    <property type="molecule type" value="Genomic_DNA"/>
</dbReference>
<comment type="caution">
    <text evidence="2">The sequence shown here is derived from an EMBL/GenBank/DDBJ whole genome shotgun (WGS) entry which is preliminary data.</text>
</comment>
<name>X1F1J5_9ZZZZ</name>
<evidence type="ECO:0000259" key="1">
    <source>
        <dbReference type="Pfam" id="PF05175"/>
    </source>
</evidence>
<feature type="non-terminal residue" evidence="2">
    <location>
        <position position="79"/>
    </location>
</feature>
<dbReference type="Gene3D" id="3.40.50.150">
    <property type="entry name" value="Vaccinia Virus protein VP39"/>
    <property type="match status" value="1"/>
</dbReference>
<organism evidence="2">
    <name type="scientific">marine sediment metagenome</name>
    <dbReference type="NCBI Taxonomy" id="412755"/>
    <lineage>
        <taxon>unclassified sequences</taxon>
        <taxon>metagenomes</taxon>
        <taxon>ecological metagenomes</taxon>
    </lineage>
</organism>
<sequence>MAEYHVFPKYDVKLRLPEEVYFPSDDSFLMLDNIELPSNSKIVMEIGGGSGIISIYLAKKHPEVNFIVTDISYQATETI</sequence>
<gene>
    <name evidence="2" type="ORF">S01H4_65159</name>
</gene>
<dbReference type="Pfam" id="PF05175">
    <property type="entry name" value="MTS"/>
    <property type="match status" value="1"/>
</dbReference>
<evidence type="ECO:0000313" key="2">
    <source>
        <dbReference type="EMBL" id="GAH23259.1"/>
    </source>
</evidence>
<reference evidence="2" key="1">
    <citation type="journal article" date="2014" name="Front. Microbiol.">
        <title>High frequency of phylogenetically diverse reductive dehalogenase-homologous genes in deep subseafloor sedimentary metagenomes.</title>
        <authorList>
            <person name="Kawai M."/>
            <person name="Futagami T."/>
            <person name="Toyoda A."/>
            <person name="Takaki Y."/>
            <person name="Nishi S."/>
            <person name="Hori S."/>
            <person name="Arai W."/>
            <person name="Tsubouchi T."/>
            <person name="Morono Y."/>
            <person name="Uchiyama I."/>
            <person name="Ito T."/>
            <person name="Fujiyama A."/>
            <person name="Inagaki F."/>
            <person name="Takami H."/>
        </authorList>
    </citation>
    <scope>NUCLEOTIDE SEQUENCE</scope>
    <source>
        <strain evidence="2">Expedition CK06-06</strain>
    </source>
</reference>
<dbReference type="AlphaFoldDB" id="X1F1J5"/>
<dbReference type="GO" id="GO:0008168">
    <property type="term" value="F:methyltransferase activity"/>
    <property type="evidence" value="ECO:0007669"/>
    <property type="project" value="InterPro"/>
</dbReference>
<proteinExistence type="predicted"/>
<accession>X1F1J5</accession>